<dbReference type="RefSeq" id="WP_154368740.1">
    <property type="nucleotide sequence ID" value="NZ_WKJM01000010.1"/>
</dbReference>
<evidence type="ECO:0000313" key="4">
    <source>
        <dbReference type="Proteomes" id="UP000481037"/>
    </source>
</evidence>
<comment type="caution">
    <text evidence="3">The sequence shown here is derived from an EMBL/GenBank/DDBJ whole genome shotgun (WGS) entry which is preliminary data.</text>
</comment>
<accession>A0A6L5QGQ7</accession>
<feature type="coiled-coil region" evidence="1">
    <location>
        <begin position="92"/>
        <end position="126"/>
    </location>
</feature>
<dbReference type="EMBL" id="WKJM01000010">
    <property type="protein sequence ID" value="MRX08947.1"/>
    <property type="molecule type" value="Genomic_DNA"/>
</dbReference>
<keyword evidence="1" id="KW-0175">Coiled coil</keyword>
<dbReference type="Pfam" id="PF14346">
    <property type="entry name" value="DUF4398"/>
    <property type="match status" value="1"/>
</dbReference>
<protein>
    <submittedName>
        <fullName evidence="3">DUF4398 domain-containing protein</fullName>
    </submittedName>
</protein>
<dbReference type="InterPro" id="IPR025511">
    <property type="entry name" value="DUF4398"/>
</dbReference>
<evidence type="ECO:0000259" key="2">
    <source>
        <dbReference type="Pfam" id="PF14346"/>
    </source>
</evidence>
<dbReference type="AlphaFoldDB" id="A0A6L5QGQ7"/>
<gene>
    <name evidence="3" type="ORF">GJ697_13980</name>
</gene>
<organism evidence="3 4">
    <name type="scientific">Duganella alba</name>
    <dbReference type="NCBI Taxonomy" id="2666081"/>
    <lineage>
        <taxon>Bacteria</taxon>
        <taxon>Pseudomonadati</taxon>
        <taxon>Pseudomonadota</taxon>
        <taxon>Betaproteobacteria</taxon>
        <taxon>Burkholderiales</taxon>
        <taxon>Oxalobacteraceae</taxon>
        <taxon>Telluria group</taxon>
        <taxon>Duganella</taxon>
    </lineage>
</organism>
<feature type="domain" description="DUF4398" evidence="2">
    <location>
        <begin position="33"/>
        <end position="108"/>
    </location>
</feature>
<sequence>MMTMNTQWQVLFGAVMLAGLAGCASDKTPATADVAVSREAVSAATASGAADLAPAEMQSAREKLMRANQALAAKDYKTAQDLATQAQADAQLAQSKANSAKATAASDELQQNIRLLREEVARANANNQQ</sequence>
<name>A0A6L5QGQ7_9BURK</name>
<dbReference type="Gene3D" id="1.20.1270.390">
    <property type="match status" value="1"/>
</dbReference>
<keyword evidence="4" id="KW-1185">Reference proteome</keyword>
<evidence type="ECO:0000313" key="3">
    <source>
        <dbReference type="EMBL" id="MRX08947.1"/>
    </source>
</evidence>
<reference evidence="3 4" key="1">
    <citation type="submission" date="2019-11" db="EMBL/GenBank/DDBJ databases">
        <title>Novel species isolated from a subtropical stream in China.</title>
        <authorList>
            <person name="Lu H."/>
        </authorList>
    </citation>
    <scope>NUCLEOTIDE SEQUENCE [LARGE SCALE GENOMIC DNA]</scope>
    <source>
        <strain evidence="3 4">FT25W</strain>
    </source>
</reference>
<proteinExistence type="predicted"/>
<dbReference type="Proteomes" id="UP000481037">
    <property type="component" value="Unassembled WGS sequence"/>
</dbReference>
<evidence type="ECO:0000256" key="1">
    <source>
        <dbReference type="SAM" id="Coils"/>
    </source>
</evidence>